<feature type="non-terminal residue" evidence="2">
    <location>
        <position position="1"/>
    </location>
</feature>
<name>A0A6J4RLE5_9ACTN</name>
<accession>A0A6J4RLE5</accession>
<evidence type="ECO:0000256" key="1">
    <source>
        <dbReference type="SAM" id="MobiDB-lite"/>
    </source>
</evidence>
<gene>
    <name evidence="2" type="ORF">AVDCRST_MAG53-1379</name>
</gene>
<evidence type="ECO:0000313" key="2">
    <source>
        <dbReference type="EMBL" id="CAA9471953.1"/>
    </source>
</evidence>
<feature type="non-terminal residue" evidence="2">
    <location>
        <position position="155"/>
    </location>
</feature>
<feature type="compositionally biased region" description="Basic residues" evidence="1">
    <location>
        <begin position="68"/>
        <end position="84"/>
    </location>
</feature>
<dbReference type="AlphaFoldDB" id="A0A6J4RLE5"/>
<proteinExistence type="predicted"/>
<feature type="compositionally biased region" description="Basic residues" evidence="1">
    <location>
        <begin position="24"/>
        <end position="35"/>
    </location>
</feature>
<protein>
    <submittedName>
        <fullName evidence="2">Uncharacterized protein</fullName>
    </submittedName>
</protein>
<dbReference type="EMBL" id="CADCVR010000001">
    <property type="protein sequence ID" value="CAA9471953.1"/>
    <property type="molecule type" value="Genomic_DNA"/>
</dbReference>
<reference evidence="2" key="1">
    <citation type="submission" date="2020-02" db="EMBL/GenBank/DDBJ databases">
        <authorList>
            <person name="Meier V. D."/>
        </authorList>
    </citation>
    <scope>NUCLEOTIDE SEQUENCE</scope>
    <source>
        <strain evidence="2">AVDCRST_MAG53</strain>
    </source>
</reference>
<feature type="compositionally biased region" description="Basic and acidic residues" evidence="1">
    <location>
        <begin position="36"/>
        <end position="58"/>
    </location>
</feature>
<feature type="region of interest" description="Disordered" evidence="1">
    <location>
        <begin position="1"/>
        <end position="101"/>
    </location>
</feature>
<organism evidence="2">
    <name type="scientific">uncultured Solirubrobacteraceae bacterium</name>
    <dbReference type="NCBI Taxonomy" id="1162706"/>
    <lineage>
        <taxon>Bacteria</taxon>
        <taxon>Bacillati</taxon>
        <taxon>Actinomycetota</taxon>
        <taxon>Thermoleophilia</taxon>
        <taxon>Solirubrobacterales</taxon>
        <taxon>Solirubrobacteraceae</taxon>
        <taxon>environmental samples</taxon>
    </lineage>
</organism>
<sequence>AAAHAQPPSWRQRRREGLHPDRAPRRHPDHRHPRRDRPADLPRSAEEGPGRLGQERCAQRGHPGRVLPGRRHHRHRRRLRHRCRQPGTGCAGHRRRRHGLDADQRRAGLQHRGDLEVRQQVQHQQGRERLGDLHLHAERRQVGRELVLWNGHDGL</sequence>